<dbReference type="EMBL" id="KX397369">
    <property type="protein sequence ID" value="ANZ49548.1"/>
    <property type="molecule type" value="Genomic_DNA"/>
</dbReference>
<organism evidence="1 2">
    <name type="scientific">Erwinia phage vB_EamM_Kwan</name>
    <dbReference type="NCBI Taxonomy" id="1883374"/>
    <lineage>
        <taxon>Viruses</taxon>
        <taxon>Duplodnaviria</taxon>
        <taxon>Heunggongvirae</taxon>
        <taxon>Uroviricota</taxon>
        <taxon>Caudoviricetes</taxon>
        <taxon>Chimalliviridae</taxon>
        <taxon>Wellingtonvirus</taxon>
        <taxon>Wellingtonvirus wellington</taxon>
    </lineage>
</organism>
<name>A0A1B2IE59_9CAUD</name>
<evidence type="ECO:0000313" key="1">
    <source>
        <dbReference type="EMBL" id="ANZ49548.1"/>
    </source>
</evidence>
<dbReference type="Proteomes" id="UP000202923">
    <property type="component" value="Genome"/>
</dbReference>
<gene>
    <name evidence="1" type="ORF">KWAN_196</name>
</gene>
<sequence length="183" mass="20877">MLLRRYKKIEEFKADFPKQLAQLDFSSIEDNIIKSGGRLAVAIDGDAIVSIFAEVHPNPIVTVLTCVANFAPVIAQDLFNDYRLEHKLGFLLVDVPTWLNVDGSDPLSVICRSPRSTLGTPLEQFQVKDQDNLRKRLRHIRNSNQPYDYQIQIMGWSAEEVERGRAHLSALSYEPVRHQYAIN</sequence>
<dbReference type="GeneID" id="29062040"/>
<dbReference type="RefSeq" id="YP_009278801.1">
    <property type="nucleotide sequence ID" value="NC_031010.1"/>
</dbReference>
<accession>A0A1B2IE59</accession>
<reference evidence="1 2" key="1">
    <citation type="submission" date="2016-06" db="EMBL/GenBank/DDBJ databases">
        <authorList>
            <person name="Kjaerup R.B."/>
            <person name="Dalgaard T.S."/>
            <person name="Juul-Madsen H.R."/>
        </authorList>
    </citation>
    <scope>NUCLEOTIDE SEQUENCE [LARGE SCALE GENOMIC DNA]</scope>
</reference>
<dbReference type="KEGG" id="vg:29062040"/>
<evidence type="ECO:0000313" key="2">
    <source>
        <dbReference type="Proteomes" id="UP000202923"/>
    </source>
</evidence>
<protein>
    <submittedName>
        <fullName evidence="1">Uncharacterized protein</fullName>
    </submittedName>
</protein>
<proteinExistence type="predicted"/>